<gene>
    <name evidence="22" type="ORF">Cni_G27781</name>
</gene>
<keyword evidence="9" id="KW-0862">Zinc</keyword>
<keyword evidence="5 14" id="KW-0808">Transferase</keyword>
<comment type="subunit">
    <text evidence="3">Component of the RNA polymerase III (Pol III) complex consisting of 17 subunits.</text>
</comment>
<dbReference type="AlphaFoldDB" id="A0AAQ3L2C2"/>
<evidence type="ECO:0000313" key="23">
    <source>
        <dbReference type="Proteomes" id="UP001327560"/>
    </source>
</evidence>
<keyword evidence="6 14" id="KW-0548">Nucleotidyltransferase</keyword>
<evidence type="ECO:0000313" key="22">
    <source>
        <dbReference type="EMBL" id="WOL18984.1"/>
    </source>
</evidence>
<dbReference type="Gene3D" id="3.90.1100.10">
    <property type="match status" value="2"/>
</dbReference>
<dbReference type="Proteomes" id="UP001327560">
    <property type="component" value="Chromosome 9"/>
</dbReference>
<evidence type="ECO:0000256" key="14">
    <source>
        <dbReference type="RuleBase" id="RU363031"/>
    </source>
</evidence>
<accession>A0AAQ3L2C2</accession>
<dbReference type="Pfam" id="PF04565">
    <property type="entry name" value="RNA_pol_Rpb2_3"/>
    <property type="match status" value="1"/>
</dbReference>
<dbReference type="InterPro" id="IPR007645">
    <property type="entry name" value="RNA_pol_Rpb2_3"/>
</dbReference>
<dbReference type="FunFam" id="3.90.1070.20:FF:000002">
    <property type="entry name" value="DNA-directed RNA polymerase subunit beta"/>
    <property type="match status" value="1"/>
</dbReference>
<evidence type="ECO:0000256" key="7">
    <source>
        <dbReference type="ARBA" id="ARBA00022723"/>
    </source>
</evidence>
<dbReference type="Gene3D" id="3.90.1110.10">
    <property type="entry name" value="RNA polymerase Rpb2, domain 2"/>
    <property type="match status" value="1"/>
</dbReference>
<evidence type="ECO:0000259" key="18">
    <source>
        <dbReference type="Pfam" id="PF04563"/>
    </source>
</evidence>
<evidence type="ECO:0000256" key="13">
    <source>
        <dbReference type="RuleBase" id="RU000434"/>
    </source>
</evidence>
<dbReference type="GO" id="GO:0008270">
    <property type="term" value="F:zinc ion binding"/>
    <property type="evidence" value="ECO:0007669"/>
    <property type="project" value="UniProtKB-KW"/>
</dbReference>
<comment type="similarity">
    <text evidence="2 13">Belongs to the RNA polymerase beta chain family.</text>
</comment>
<dbReference type="Pfam" id="PF04566">
    <property type="entry name" value="RNA_pol_Rpb2_4"/>
    <property type="match status" value="1"/>
</dbReference>
<feature type="domain" description="RNA polymerase Rpb2" evidence="19">
    <location>
        <begin position="531"/>
        <end position="595"/>
    </location>
</feature>
<dbReference type="Pfam" id="PF04561">
    <property type="entry name" value="RNA_pol_Rpb2_2"/>
    <property type="match status" value="1"/>
</dbReference>
<dbReference type="GO" id="GO:0003677">
    <property type="term" value="F:DNA binding"/>
    <property type="evidence" value="ECO:0007669"/>
    <property type="project" value="InterPro"/>
</dbReference>
<dbReference type="FunFam" id="2.40.270.10:FF:000011">
    <property type="entry name" value="DNA-directed RNA polymerase subunit beta"/>
    <property type="match status" value="1"/>
</dbReference>
<evidence type="ECO:0000259" key="16">
    <source>
        <dbReference type="Pfam" id="PF04560"/>
    </source>
</evidence>
<dbReference type="GO" id="GO:0009561">
    <property type="term" value="P:megagametogenesis"/>
    <property type="evidence" value="ECO:0007669"/>
    <property type="project" value="UniProtKB-ARBA"/>
</dbReference>
<evidence type="ECO:0000256" key="11">
    <source>
        <dbReference type="ARBA" id="ARBA00023242"/>
    </source>
</evidence>
<dbReference type="InterPro" id="IPR007120">
    <property type="entry name" value="DNA-dir_RNAP_su2_dom"/>
</dbReference>
<comment type="subcellular location">
    <subcellularLocation>
        <location evidence="1">Nucleus</location>
    </subcellularLocation>
</comment>
<dbReference type="Pfam" id="PF04563">
    <property type="entry name" value="RNA_pol_Rpb2_1"/>
    <property type="match status" value="1"/>
</dbReference>
<feature type="domain" description="RNA polymerase Rpb2" evidence="16">
    <location>
        <begin position="1151"/>
        <end position="1232"/>
    </location>
</feature>
<dbReference type="Gene3D" id="2.40.270.10">
    <property type="entry name" value="DNA-directed RNA polymerase, subunit 2, domain 6"/>
    <property type="match status" value="1"/>
</dbReference>
<dbReference type="GO" id="GO:0005634">
    <property type="term" value="C:nucleus"/>
    <property type="evidence" value="ECO:0007669"/>
    <property type="project" value="UniProtKB-SubCell"/>
</dbReference>
<evidence type="ECO:0000256" key="5">
    <source>
        <dbReference type="ARBA" id="ARBA00022679"/>
    </source>
</evidence>
<evidence type="ECO:0000256" key="2">
    <source>
        <dbReference type="ARBA" id="ARBA00006835"/>
    </source>
</evidence>
<dbReference type="InterPro" id="IPR015712">
    <property type="entry name" value="DNA-dir_RNA_pol_su2"/>
</dbReference>
<comment type="catalytic activity">
    <reaction evidence="12 14">
        <text>RNA(n) + a ribonucleoside 5'-triphosphate = RNA(n+1) + diphosphate</text>
        <dbReference type="Rhea" id="RHEA:21248"/>
        <dbReference type="Rhea" id="RHEA-COMP:14527"/>
        <dbReference type="Rhea" id="RHEA-COMP:17342"/>
        <dbReference type="ChEBI" id="CHEBI:33019"/>
        <dbReference type="ChEBI" id="CHEBI:61557"/>
        <dbReference type="ChEBI" id="CHEBI:140395"/>
        <dbReference type="EC" id="2.7.7.6"/>
    </reaction>
</comment>
<dbReference type="GO" id="GO:0003899">
    <property type="term" value="F:DNA-directed RNA polymerase activity"/>
    <property type="evidence" value="ECO:0007669"/>
    <property type="project" value="UniProtKB-EC"/>
</dbReference>
<dbReference type="GO" id="GO:0032549">
    <property type="term" value="F:ribonucleoside binding"/>
    <property type="evidence" value="ECO:0007669"/>
    <property type="project" value="InterPro"/>
</dbReference>
<dbReference type="FunFam" id="2.40.270.10:FF:000006">
    <property type="entry name" value="DNA-directed RNA polymerase subunit beta"/>
    <property type="match status" value="1"/>
</dbReference>
<sequence length="1246" mass="139672">MRQLAFATSEFKQCQDGRMIHRAQRQPQLTREGHVGIDVAGVSATHFFDLEKSTCDRRGAHPVSGAISTCNDAQWVYSGDVTERNGRGPPLVCILHHTLGMSTKSLAAPVKSPVDKFQLLPAFLRVRGLVKQHIDSFNYFINHDIKKIMKANDLIVCRHNPNIYLRYINIRVGEPEVDVDYSTEKLTPHFCRLSDRTYAAPIKVDFICTKGNQANPTPEMHKDVIIGRMPIMLRSCRCVLSGKDEAELSKLGECPLDPGGYFVVKGTEKVILIQEQLSKNRIIIDTDSKGRVTASVTSSTHETKSKTVFFMEKGKIYLQLNQFSKPIPIMVIMKAMGMESDQEVVQMVGRDPRYGDLLLPSIQECASERIYTQHQALDYLDGKVGSPNSARAGSRKEGLAKAILLDVFLANVPLYQGNFRPRCIYAAVMLKRMLDAILNTDTFDDKDYVGNKRLELSGQLISLLFEDLFKTMNAQALENINRDYEKSNRSTALEISHHLRNNFMTMGLERAISTGNWDLKRFKMHRKGVSQVVSRLSYIAALGHMTRISPQFEKTRKVSGPRALQPSQWGMLCPCDTPEGEGCGLTKNLALMTHVTTDEDEGPLISLCHSLGVEDLALLSGEELHEPGSFLVIFNGLILGKHRRPQRFASAMRKLRRCGKIGEFVSIFVNEKQHCVYVASDGGRVCRPLVIADKGISRIKEHHMQELRDGVRTFDDFLRDGLVEYLDVNEENNALIALYECENDKDDSEMEQDVKRSCITHIEIEPLTLLGVCAGLIPYPHHNQSPRNTYQCAMGKQAMGNIAYNQLCRADTLLYLLVYPQRPLLTTKTIELVGYDKLGAGQNATVAVMSYSGYDIEDAIVMNKSSLDRGFGRCIAMKKYSVVKETYSNGTTDRIVRPRKDKENQRMQILDGDGIAAPGEIIRNNDIYVNKESPINTRDRPGGPMNLKDEDYRKTPAVYKGPEGETTVVDRAILCSDTNDKLCIKFIIRHTRRPELGDKFSSRHGQKGVCGTIVQQEDFPFSERGICPDLIMNPHGFPSRMTIGKMIELLGGKAGVSCGRFHYGSAFGEPGGHADKVEDISYTLVKHGFSYSGKDFIYSGITGYPLQAYIFMGPIYYQKLKHMVLDKMHARASGPRVMLTRQPTEGRSRDGGLRLGEMERDCLIAYGASMLIFERLMLSSDPYQVQVCRQCGLLGYYNYKLKTAFCSMCKTGENISTMKLPYACKLLFQLQSAFMSGIRAALASSS</sequence>
<dbReference type="CDD" id="cd00653">
    <property type="entry name" value="RNA_pol_B_RPB2"/>
    <property type="match status" value="1"/>
</dbReference>
<dbReference type="PROSITE" id="PS01166">
    <property type="entry name" value="RNA_POL_BETA"/>
    <property type="match status" value="1"/>
</dbReference>
<dbReference type="GO" id="GO:0006351">
    <property type="term" value="P:DNA-templated transcription"/>
    <property type="evidence" value="ECO:0007669"/>
    <property type="project" value="InterPro"/>
</dbReference>
<dbReference type="InterPro" id="IPR037034">
    <property type="entry name" value="RNA_pol_Rpb2_2_sf"/>
</dbReference>
<dbReference type="EMBL" id="CP136898">
    <property type="protein sequence ID" value="WOL18984.1"/>
    <property type="molecule type" value="Genomic_DNA"/>
</dbReference>
<dbReference type="Pfam" id="PF00562">
    <property type="entry name" value="RNA_pol_Rpb2_6"/>
    <property type="match status" value="1"/>
</dbReference>
<evidence type="ECO:0000259" key="21">
    <source>
        <dbReference type="Pfam" id="PF04567"/>
    </source>
</evidence>
<proteinExistence type="inferred from homology"/>
<dbReference type="InterPro" id="IPR007641">
    <property type="entry name" value="RNA_pol_Rpb2_7"/>
</dbReference>
<dbReference type="InterPro" id="IPR014724">
    <property type="entry name" value="RNA_pol_RPB2_OB-fold"/>
</dbReference>
<dbReference type="SUPFAM" id="SSF64484">
    <property type="entry name" value="beta and beta-prime subunits of DNA dependent RNA-polymerase"/>
    <property type="match status" value="1"/>
</dbReference>
<dbReference type="InterPro" id="IPR007121">
    <property type="entry name" value="RNA_pol_bsu_CS"/>
</dbReference>
<feature type="domain" description="RNA polymerase beta subunit protrusion" evidence="18">
    <location>
        <begin position="128"/>
        <end position="489"/>
    </location>
</feature>
<dbReference type="InterPro" id="IPR007646">
    <property type="entry name" value="RNA_pol_Rpb2_4"/>
</dbReference>
<dbReference type="Pfam" id="PF04567">
    <property type="entry name" value="RNA_pol_Rpb2_5"/>
    <property type="match status" value="1"/>
</dbReference>
<feature type="domain" description="DNA-directed RNA polymerase subunit 2 hybrid-binding" evidence="15">
    <location>
        <begin position="773"/>
        <end position="1149"/>
    </location>
</feature>
<dbReference type="PANTHER" id="PTHR20856">
    <property type="entry name" value="DNA-DIRECTED RNA POLYMERASE I SUBUNIT 2"/>
    <property type="match status" value="1"/>
</dbReference>
<evidence type="ECO:0000256" key="8">
    <source>
        <dbReference type="ARBA" id="ARBA00022771"/>
    </source>
</evidence>
<protein>
    <recommendedName>
        <fullName evidence="14">DNA-directed RNA polymerase subunit beta</fullName>
        <ecNumber evidence="14">2.7.7.6</ecNumber>
    </recommendedName>
</protein>
<dbReference type="FunFam" id="3.90.1100.10:FF:000014">
    <property type="entry name" value="DNA-directed RNA polymerase subunit beta"/>
    <property type="match status" value="1"/>
</dbReference>
<keyword evidence="11" id="KW-0539">Nucleus</keyword>
<dbReference type="InterPro" id="IPR007644">
    <property type="entry name" value="RNA_pol_bsu_protrusion"/>
</dbReference>
<dbReference type="FunFam" id="3.90.1100.10:FF:000021">
    <property type="entry name" value="DNA-directed RNA polymerase subunit beta"/>
    <property type="match status" value="1"/>
</dbReference>
<keyword evidence="7" id="KW-0479">Metal-binding</keyword>
<dbReference type="GO" id="GO:0000428">
    <property type="term" value="C:DNA-directed RNA polymerase complex"/>
    <property type="evidence" value="ECO:0007669"/>
    <property type="project" value="UniProtKB-KW"/>
</dbReference>
<dbReference type="Pfam" id="PF04560">
    <property type="entry name" value="RNA_pol_Rpb2_7"/>
    <property type="match status" value="1"/>
</dbReference>
<feature type="domain" description="RNA polymerase Rpb2" evidence="17">
    <location>
        <begin position="279"/>
        <end position="455"/>
    </location>
</feature>
<comment type="function">
    <text evidence="14">DNA-dependent RNA polymerase catalyzes the transcription of DNA into RNA using the four ribonucleoside triphosphates as substrates.</text>
</comment>
<evidence type="ECO:0000256" key="3">
    <source>
        <dbReference type="ARBA" id="ARBA00011206"/>
    </source>
</evidence>
<evidence type="ECO:0000256" key="6">
    <source>
        <dbReference type="ARBA" id="ARBA00022695"/>
    </source>
</evidence>
<organism evidence="22 23">
    <name type="scientific">Canna indica</name>
    <name type="common">Indian-shot</name>
    <dbReference type="NCBI Taxonomy" id="4628"/>
    <lineage>
        <taxon>Eukaryota</taxon>
        <taxon>Viridiplantae</taxon>
        <taxon>Streptophyta</taxon>
        <taxon>Embryophyta</taxon>
        <taxon>Tracheophyta</taxon>
        <taxon>Spermatophyta</taxon>
        <taxon>Magnoliopsida</taxon>
        <taxon>Liliopsida</taxon>
        <taxon>Zingiberales</taxon>
        <taxon>Cannaceae</taxon>
        <taxon>Canna</taxon>
    </lineage>
</organism>
<name>A0AAQ3L2C2_9LILI</name>
<dbReference type="Gene3D" id="2.40.50.150">
    <property type="match status" value="1"/>
</dbReference>
<evidence type="ECO:0000256" key="10">
    <source>
        <dbReference type="ARBA" id="ARBA00023163"/>
    </source>
</evidence>
<evidence type="ECO:0000259" key="20">
    <source>
        <dbReference type="Pfam" id="PF04566"/>
    </source>
</evidence>
<dbReference type="EC" id="2.7.7.6" evidence="14"/>
<keyword evidence="10 14" id="KW-0804">Transcription</keyword>
<evidence type="ECO:0000256" key="12">
    <source>
        <dbReference type="ARBA" id="ARBA00048552"/>
    </source>
</evidence>
<evidence type="ECO:0000259" key="17">
    <source>
        <dbReference type="Pfam" id="PF04561"/>
    </source>
</evidence>
<evidence type="ECO:0000259" key="19">
    <source>
        <dbReference type="Pfam" id="PF04565"/>
    </source>
</evidence>
<keyword evidence="8" id="KW-0863">Zinc-finger</keyword>
<dbReference type="FunFam" id="3.90.1110.10:FF:000006">
    <property type="entry name" value="DNA-directed RNA polymerase subunit beta"/>
    <property type="match status" value="1"/>
</dbReference>
<feature type="domain" description="RNA polymerase Rpb2" evidence="21">
    <location>
        <begin position="714"/>
        <end position="766"/>
    </location>
</feature>
<dbReference type="InterPro" id="IPR007647">
    <property type="entry name" value="RNA_pol_Rpb2_5"/>
</dbReference>
<dbReference type="Gene3D" id="3.90.1800.10">
    <property type="entry name" value="RNA polymerase alpha subunit dimerisation domain"/>
    <property type="match status" value="1"/>
</dbReference>
<evidence type="ECO:0000256" key="9">
    <source>
        <dbReference type="ARBA" id="ARBA00022833"/>
    </source>
</evidence>
<evidence type="ECO:0000259" key="15">
    <source>
        <dbReference type="Pfam" id="PF00562"/>
    </source>
</evidence>
<evidence type="ECO:0000256" key="4">
    <source>
        <dbReference type="ARBA" id="ARBA00022478"/>
    </source>
</evidence>
<keyword evidence="23" id="KW-1185">Reference proteome</keyword>
<dbReference type="InterPro" id="IPR007642">
    <property type="entry name" value="RNA_pol_Rpb2_2"/>
</dbReference>
<feature type="domain" description="RNA polymerase Rpb2" evidence="20">
    <location>
        <begin position="632"/>
        <end position="692"/>
    </location>
</feature>
<dbReference type="InterPro" id="IPR037033">
    <property type="entry name" value="DNA-dir_RNAP_su2_hyb_sf"/>
</dbReference>
<keyword evidence="4 14" id="KW-0240">DNA-directed RNA polymerase</keyword>
<reference evidence="22 23" key="1">
    <citation type="submission" date="2023-10" db="EMBL/GenBank/DDBJ databases">
        <title>Chromosome-scale genome assembly provides insights into flower coloration mechanisms of Canna indica.</title>
        <authorList>
            <person name="Li C."/>
        </authorList>
    </citation>
    <scope>NUCLEOTIDE SEQUENCE [LARGE SCALE GENOMIC DNA]</scope>
    <source>
        <tissue evidence="22">Flower</tissue>
    </source>
</reference>
<evidence type="ECO:0000256" key="1">
    <source>
        <dbReference type="ARBA" id="ARBA00004123"/>
    </source>
</evidence>